<dbReference type="SMART" id="SM00387">
    <property type="entry name" value="HATPase_c"/>
    <property type="match status" value="1"/>
</dbReference>
<dbReference type="SUPFAM" id="SSF47384">
    <property type="entry name" value="Homodimeric domain of signal transducing histidine kinase"/>
    <property type="match status" value="1"/>
</dbReference>
<dbReference type="InterPro" id="IPR036890">
    <property type="entry name" value="HATPase_C_sf"/>
</dbReference>
<dbReference type="AlphaFoldDB" id="A0A1K0IS79"/>
<dbReference type="InterPro" id="IPR004358">
    <property type="entry name" value="Sig_transdc_His_kin-like_C"/>
</dbReference>
<dbReference type="PANTHER" id="PTHR43711:SF1">
    <property type="entry name" value="HISTIDINE KINASE 1"/>
    <property type="match status" value="1"/>
</dbReference>
<feature type="domain" description="Response regulatory" evidence="9">
    <location>
        <begin position="10"/>
        <end position="126"/>
    </location>
</feature>
<dbReference type="InterPro" id="IPR005467">
    <property type="entry name" value="His_kinase_dom"/>
</dbReference>
<sequence>MSEAKQARLAVLYVDDEEMARKYFARAAGGDYEVLVADGADEALAVLRADPARVAVLVTDFRMPGRDGGQLLRQVAQEYPQIVRILVTAYADKDVLLETVNSGEVFRILEKPLSVADLREVLARAAERHRERTLRQHRLMAIDETLAFLAHELNTPLAAIANFAHGIRGRVAGEYSALRQAEIGQAASAMYDNAQYCLAVLSSFLQSVRNSAGITPARPDAGAEVSAGSLVTSLLDSYPFAGDQRSWVQVEMHGDFPVQTLPNCVALVLSSVMSNALRALGSVGTPALRFVVVAQPRPEIRICDNGPGIPPEVMERLLVDPVTTHASAGGSGLGMIFCNRVMQSFGGGIRIESASGAGTTVTLDFPSFKSRKHRSDR</sequence>
<keyword evidence="5 10" id="KW-0418">Kinase</keyword>
<evidence type="ECO:0000256" key="3">
    <source>
        <dbReference type="ARBA" id="ARBA00022553"/>
    </source>
</evidence>
<dbReference type="EMBL" id="FMSH01000536">
    <property type="protein sequence ID" value="SCV01741.1"/>
    <property type="molecule type" value="Genomic_DNA"/>
</dbReference>
<dbReference type="InterPro" id="IPR001789">
    <property type="entry name" value="Sig_transdc_resp-reg_receiver"/>
</dbReference>
<dbReference type="PANTHER" id="PTHR43711">
    <property type="entry name" value="TWO-COMPONENT HISTIDINE KINASE"/>
    <property type="match status" value="1"/>
</dbReference>
<evidence type="ECO:0000256" key="1">
    <source>
        <dbReference type="ARBA" id="ARBA00000085"/>
    </source>
</evidence>
<dbReference type="Gene3D" id="1.10.287.130">
    <property type="match status" value="1"/>
</dbReference>
<dbReference type="Pfam" id="PF02518">
    <property type="entry name" value="HATPase_c"/>
    <property type="match status" value="1"/>
</dbReference>
<dbReference type="InterPro" id="IPR003594">
    <property type="entry name" value="HATPase_dom"/>
</dbReference>
<accession>A0A1K0IS79</accession>
<dbReference type="CDD" id="cd00075">
    <property type="entry name" value="HATPase"/>
    <property type="match status" value="1"/>
</dbReference>
<dbReference type="InterPro" id="IPR003661">
    <property type="entry name" value="HisK_dim/P_dom"/>
</dbReference>
<evidence type="ECO:0000313" key="10">
    <source>
        <dbReference type="EMBL" id="SCV01741.1"/>
    </source>
</evidence>
<dbReference type="EC" id="2.7.13.3" evidence="2"/>
<keyword evidence="6" id="KW-0902">Two-component regulatory system</keyword>
<keyword evidence="3 7" id="KW-0597">Phosphoprotein</keyword>
<dbReference type="GO" id="GO:0000155">
    <property type="term" value="F:phosphorelay sensor kinase activity"/>
    <property type="evidence" value="ECO:0007669"/>
    <property type="project" value="InterPro"/>
</dbReference>
<reference evidence="10" key="1">
    <citation type="submission" date="2016-09" db="EMBL/GenBank/DDBJ databases">
        <authorList>
            <person name="Capua I."/>
            <person name="De Benedictis P."/>
            <person name="Joannis T."/>
            <person name="Lombin L.H."/>
            <person name="Cattoli G."/>
        </authorList>
    </citation>
    <scope>NUCLEOTIDE SEQUENCE</scope>
    <source>
        <strain evidence="10">B9</strain>
    </source>
</reference>
<feature type="modified residue" description="4-aspartylphosphate" evidence="7">
    <location>
        <position position="60"/>
    </location>
</feature>
<evidence type="ECO:0000259" key="8">
    <source>
        <dbReference type="PROSITE" id="PS50109"/>
    </source>
</evidence>
<dbReference type="SMART" id="SM00448">
    <property type="entry name" value="REC"/>
    <property type="match status" value="1"/>
</dbReference>
<comment type="catalytic activity">
    <reaction evidence="1">
        <text>ATP + protein L-histidine = ADP + protein N-phospho-L-histidine.</text>
        <dbReference type="EC" id="2.7.13.3"/>
    </reaction>
</comment>
<evidence type="ECO:0000256" key="4">
    <source>
        <dbReference type="ARBA" id="ARBA00022679"/>
    </source>
</evidence>
<organism evidence="10">
    <name type="scientific">Cupriavidus necator</name>
    <name type="common">Alcaligenes eutrophus</name>
    <name type="synonym">Ralstonia eutropha</name>
    <dbReference type="NCBI Taxonomy" id="106590"/>
    <lineage>
        <taxon>Bacteria</taxon>
        <taxon>Pseudomonadati</taxon>
        <taxon>Pseudomonadota</taxon>
        <taxon>Betaproteobacteria</taxon>
        <taxon>Burkholderiales</taxon>
        <taxon>Burkholderiaceae</taxon>
        <taxon>Cupriavidus</taxon>
    </lineage>
</organism>
<evidence type="ECO:0000256" key="7">
    <source>
        <dbReference type="PROSITE-ProRule" id="PRU00169"/>
    </source>
</evidence>
<gene>
    <name evidence="10" type="ORF">CNECB9_860011</name>
</gene>
<evidence type="ECO:0000256" key="5">
    <source>
        <dbReference type="ARBA" id="ARBA00022777"/>
    </source>
</evidence>
<keyword evidence="4" id="KW-0808">Transferase</keyword>
<dbReference type="Pfam" id="PF00072">
    <property type="entry name" value="Response_reg"/>
    <property type="match status" value="1"/>
</dbReference>
<proteinExistence type="predicted"/>
<dbReference type="Gene3D" id="3.30.565.10">
    <property type="entry name" value="Histidine kinase-like ATPase, C-terminal domain"/>
    <property type="match status" value="1"/>
</dbReference>
<dbReference type="InterPro" id="IPR036097">
    <property type="entry name" value="HisK_dim/P_sf"/>
</dbReference>
<feature type="domain" description="Histidine kinase" evidence="8">
    <location>
        <begin position="148"/>
        <end position="369"/>
    </location>
</feature>
<dbReference type="InterPro" id="IPR011006">
    <property type="entry name" value="CheY-like_superfamily"/>
</dbReference>
<evidence type="ECO:0000259" key="9">
    <source>
        <dbReference type="PROSITE" id="PS50110"/>
    </source>
</evidence>
<evidence type="ECO:0000256" key="2">
    <source>
        <dbReference type="ARBA" id="ARBA00012438"/>
    </source>
</evidence>
<dbReference type="CDD" id="cd17569">
    <property type="entry name" value="REC_HupR-like"/>
    <property type="match status" value="1"/>
</dbReference>
<dbReference type="SUPFAM" id="SSF52172">
    <property type="entry name" value="CheY-like"/>
    <property type="match status" value="1"/>
</dbReference>
<protein>
    <recommendedName>
        <fullName evidence="2">histidine kinase</fullName>
        <ecNumber evidence="2">2.7.13.3</ecNumber>
    </recommendedName>
</protein>
<dbReference type="InterPro" id="IPR050736">
    <property type="entry name" value="Sensor_HK_Regulatory"/>
</dbReference>
<name>A0A1K0IS79_CUPNE</name>
<dbReference type="SUPFAM" id="SSF55874">
    <property type="entry name" value="ATPase domain of HSP90 chaperone/DNA topoisomerase II/histidine kinase"/>
    <property type="match status" value="1"/>
</dbReference>
<dbReference type="CDD" id="cd00082">
    <property type="entry name" value="HisKA"/>
    <property type="match status" value="1"/>
</dbReference>
<dbReference type="SMART" id="SM00388">
    <property type="entry name" value="HisKA"/>
    <property type="match status" value="1"/>
</dbReference>
<dbReference type="Pfam" id="PF00512">
    <property type="entry name" value="HisKA"/>
    <property type="match status" value="1"/>
</dbReference>
<evidence type="ECO:0000256" key="6">
    <source>
        <dbReference type="ARBA" id="ARBA00023012"/>
    </source>
</evidence>
<dbReference type="PROSITE" id="PS50109">
    <property type="entry name" value="HIS_KIN"/>
    <property type="match status" value="1"/>
</dbReference>
<dbReference type="PRINTS" id="PR00344">
    <property type="entry name" value="BCTRLSENSOR"/>
</dbReference>
<dbReference type="PROSITE" id="PS50110">
    <property type="entry name" value="RESPONSE_REGULATORY"/>
    <property type="match status" value="1"/>
</dbReference>
<dbReference type="RefSeq" id="WP_340530922.1">
    <property type="nucleotide sequence ID" value="NZ_FMSH01000536.1"/>
</dbReference>
<dbReference type="Gene3D" id="3.40.50.2300">
    <property type="match status" value="1"/>
</dbReference>